<dbReference type="GO" id="GO:0016757">
    <property type="term" value="F:glycosyltransferase activity"/>
    <property type="evidence" value="ECO:0007669"/>
    <property type="project" value="UniProtKB-KW"/>
</dbReference>
<gene>
    <name evidence="9" type="primary">SMP3_1</name>
    <name evidence="9" type="ORF">GGI19_006090</name>
</gene>
<dbReference type="Pfam" id="PF03901">
    <property type="entry name" value="Glyco_transf_22"/>
    <property type="match status" value="1"/>
</dbReference>
<evidence type="ECO:0000256" key="1">
    <source>
        <dbReference type="ARBA" id="ARBA00004477"/>
    </source>
</evidence>
<evidence type="ECO:0000256" key="5">
    <source>
        <dbReference type="ARBA" id="ARBA00022824"/>
    </source>
</evidence>
<evidence type="ECO:0000256" key="4">
    <source>
        <dbReference type="ARBA" id="ARBA00022692"/>
    </source>
</evidence>
<evidence type="ECO:0000313" key="10">
    <source>
        <dbReference type="Proteomes" id="UP001140011"/>
    </source>
</evidence>
<keyword evidence="4 8" id="KW-0812">Transmembrane</keyword>
<reference evidence="9" key="1">
    <citation type="submission" date="2022-07" db="EMBL/GenBank/DDBJ databases">
        <title>Phylogenomic reconstructions and comparative analyses of Kickxellomycotina fungi.</title>
        <authorList>
            <person name="Reynolds N.K."/>
            <person name="Stajich J.E."/>
            <person name="Barry K."/>
            <person name="Grigoriev I.V."/>
            <person name="Crous P."/>
            <person name="Smith M.E."/>
        </authorList>
    </citation>
    <scope>NUCLEOTIDE SEQUENCE</scope>
    <source>
        <strain evidence="9">BCRC 34297</strain>
    </source>
</reference>
<sequence>MAAAGSVVSGLALLSAAPHQEARFLLPALPGLAISTWRQVHLAPRSFWYAWIIFNAALFVVFGAMHQAGVVPVVAYLGESVWPHAQCRAVGSDALCWEAGSGDVELTTKVFLVSTYLAPRHLLAQPSGLTTGARVEMTDLVGLETEEIRDILARSVRINATLVPKEGELVFKQTAATRYERTLLVMPGSVDVEPMLHT</sequence>
<keyword evidence="2 9" id="KW-0328">Glycosyltransferase</keyword>
<comment type="subcellular location">
    <subcellularLocation>
        <location evidence="1">Endoplasmic reticulum membrane</location>
        <topology evidence="1">Multi-pass membrane protein</topology>
    </subcellularLocation>
</comment>
<proteinExistence type="predicted"/>
<dbReference type="InterPro" id="IPR005599">
    <property type="entry name" value="GPI_mannosylTrfase"/>
</dbReference>
<comment type="caution">
    <text evidence="9">The sequence shown here is derived from an EMBL/GenBank/DDBJ whole genome shotgun (WGS) entry which is preliminary data.</text>
</comment>
<organism evidence="9 10">
    <name type="scientific">Coemansia pectinata</name>
    <dbReference type="NCBI Taxonomy" id="1052879"/>
    <lineage>
        <taxon>Eukaryota</taxon>
        <taxon>Fungi</taxon>
        <taxon>Fungi incertae sedis</taxon>
        <taxon>Zoopagomycota</taxon>
        <taxon>Kickxellomycotina</taxon>
        <taxon>Kickxellomycetes</taxon>
        <taxon>Kickxellales</taxon>
        <taxon>Kickxellaceae</taxon>
        <taxon>Coemansia</taxon>
    </lineage>
</organism>
<accession>A0A9W8GNY7</accession>
<dbReference type="OrthoDB" id="10066429at2759"/>
<evidence type="ECO:0000256" key="6">
    <source>
        <dbReference type="ARBA" id="ARBA00022989"/>
    </source>
</evidence>
<dbReference type="Proteomes" id="UP001140011">
    <property type="component" value="Unassembled WGS sequence"/>
</dbReference>
<evidence type="ECO:0000256" key="7">
    <source>
        <dbReference type="ARBA" id="ARBA00023136"/>
    </source>
</evidence>
<dbReference type="EMBL" id="JANBUH010001060">
    <property type="protein sequence ID" value="KAJ2748503.1"/>
    <property type="molecule type" value="Genomic_DNA"/>
</dbReference>
<keyword evidence="6 8" id="KW-1133">Transmembrane helix</keyword>
<name>A0A9W8GNY7_9FUNG</name>
<keyword evidence="5" id="KW-0256">Endoplasmic reticulum</keyword>
<keyword evidence="7 8" id="KW-0472">Membrane</keyword>
<evidence type="ECO:0000256" key="8">
    <source>
        <dbReference type="SAM" id="Phobius"/>
    </source>
</evidence>
<keyword evidence="10" id="KW-1185">Reference proteome</keyword>
<keyword evidence="3" id="KW-0808">Transferase</keyword>
<dbReference type="AlphaFoldDB" id="A0A9W8GNY7"/>
<evidence type="ECO:0000313" key="9">
    <source>
        <dbReference type="EMBL" id="KAJ2748503.1"/>
    </source>
</evidence>
<feature type="transmembrane region" description="Helical" evidence="8">
    <location>
        <begin position="46"/>
        <end position="65"/>
    </location>
</feature>
<evidence type="ECO:0000256" key="3">
    <source>
        <dbReference type="ARBA" id="ARBA00022679"/>
    </source>
</evidence>
<evidence type="ECO:0000256" key="2">
    <source>
        <dbReference type="ARBA" id="ARBA00022676"/>
    </source>
</evidence>
<protein>
    <submittedName>
        <fullName evidence="9">Alpha 1,2 mannosyltransferase</fullName>
    </submittedName>
</protein>
<dbReference type="GO" id="GO:0005789">
    <property type="term" value="C:endoplasmic reticulum membrane"/>
    <property type="evidence" value="ECO:0007669"/>
    <property type="project" value="UniProtKB-SubCell"/>
</dbReference>